<feature type="signal peptide" evidence="1">
    <location>
        <begin position="1"/>
        <end position="24"/>
    </location>
</feature>
<dbReference type="RefSeq" id="WP_198335622.1">
    <property type="nucleotide sequence ID" value="NZ_JAGBKM010000007.1"/>
</dbReference>
<dbReference type="Proteomes" id="UP000664554">
    <property type="component" value="Unassembled WGS sequence"/>
</dbReference>
<feature type="chain" id="PRO_5046777944" evidence="1">
    <location>
        <begin position="25"/>
        <end position="327"/>
    </location>
</feature>
<accession>A0ABS3NMI2</accession>
<dbReference type="EMBL" id="JAGBKM010000007">
    <property type="protein sequence ID" value="MBO1530627.1"/>
    <property type="molecule type" value="Genomic_DNA"/>
</dbReference>
<keyword evidence="1" id="KW-0732">Signal</keyword>
<dbReference type="PANTHER" id="PTHR37841:SF1">
    <property type="entry name" value="DUF3298 DOMAIN-CONTAINING PROTEIN"/>
    <property type="match status" value="1"/>
</dbReference>
<dbReference type="GeneID" id="303306698"/>
<evidence type="ECO:0000313" key="3">
    <source>
        <dbReference type="Proteomes" id="UP000664554"/>
    </source>
</evidence>
<dbReference type="Pfam" id="PF14903">
    <property type="entry name" value="WG_beta_rep"/>
    <property type="match status" value="4"/>
</dbReference>
<organism evidence="2 3">
    <name type="scientific">Psychrobacter coccoides</name>
    <dbReference type="NCBI Taxonomy" id="2818440"/>
    <lineage>
        <taxon>Bacteria</taxon>
        <taxon>Pseudomonadati</taxon>
        <taxon>Pseudomonadota</taxon>
        <taxon>Gammaproteobacteria</taxon>
        <taxon>Moraxellales</taxon>
        <taxon>Moraxellaceae</taxon>
        <taxon>Psychrobacter</taxon>
    </lineage>
</organism>
<name>A0ABS3NMI2_9GAMM</name>
<comment type="caution">
    <text evidence="2">The sequence shown here is derived from an EMBL/GenBank/DDBJ whole genome shotgun (WGS) entry which is preliminary data.</text>
</comment>
<proteinExistence type="predicted"/>
<dbReference type="PANTHER" id="PTHR37841">
    <property type="entry name" value="GLR2918 PROTEIN"/>
    <property type="match status" value="1"/>
</dbReference>
<gene>
    <name evidence="2" type="ORF">J3492_05305</name>
</gene>
<sequence>MNKSFLKTVSASLLSLMYCSVANADLQRFYEESTDSWDCGYKNSLGEVVVPTGLFEACGEFSDGLAYVGKIKKGYDEEGNLSYKNLQGFIDNKGRLVIPVEHEANDTGMDTDYKSFSEGLVAVYRNGKYGYMNKQRELIIPYQYQSAEAFQDGLAVVSLKEKYGAIDQSGKTIVPFKFNFLHSYSDGLAQYTESNHWNNGSQYGFVDTNGNISIKAKWDRACNFSEGLAAVRVGDYETGKWGVIDKSGNFIVEPKYDAPNIQTWSDAYYDDCYYKEGKINMYQYTDASKPHESSITRYTLDNQGNVISETFYANWDAVIKKYEFQSW</sequence>
<protein>
    <submittedName>
        <fullName evidence="2">WG repeat-containing protein</fullName>
    </submittedName>
</protein>
<reference evidence="2 3" key="1">
    <citation type="submission" date="2021-03" db="EMBL/GenBank/DDBJ databases">
        <authorList>
            <person name="Shang D.-D."/>
            <person name="Du Z.-J."/>
            <person name="Chen G.-J."/>
        </authorList>
    </citation>
    <scope>NUCLEOTIDE SEQUENCE [LARGE SCALE GENOMIC DNA]</scope>
    <source>
        <strain evidence="2 3">F1192</strain>
    </source>
</reference>
<dbReference type="InterPro" id="IPR032774">
    <property type="entry name" value="WG_beta_rep"/>
</dbReference>
<evidence type="ECO:0000256" key="1">
    <source>
        <dbReference type="SAM" id="SignalP"/>
    </source>
</evidence>
<evidence type="ECO:0000313" key="2">
    <source>
        <dbReference type="EMBL" id="MBO1530627.1"/>
    </source>
</evidence>
<keyword evidence="3" id="KW-1185">Reference proteome</keyword>